<name>I3ZFX7_TERRK</name>
<accession>I3ZFX7</accession>
<evidence type="ECO:0000313" key="1">
    <source>
        <dbReference type="EMBL" id="AFL88145.1"/>
    </source>
</evidence>
<organism evidence="1 2">
    <name type="scientific">Terriglobus roseus (strain DSM 18391 / NRRL B-41598 / KBS 63)</name>
    <dbReference type="NCBI Taxonomy" id="926566"/>
    <lineage>
        <taxon>Bacteria</taxon>
        <taxon>Pseudomonadati</taxon>
        <taxon>Acidobacteriota</taxon>
        <taxon>Terriglobia</taxon>
        <taxon>Terriglobales</taxon>
        <taxon>Acidobacteriaceae</taxon>
        <taxon>Terriglobus</taxon>
    </lineage>
</organism>
<protein>
    <submittedName>
        <fullName evidence="1">Uncharacterized protein</fullName>
    </submittedName>
</protein>
<keyword evidence="2" id="KW-1185">Reference proteome</keyword>
<dbReference type="RefSeq" id="WP_014785714.1">
    <property type="nucleotide sequence ID" value="NC_018014.1"/>
</dbReference>
<dbReference type="KEGG" id="trs:Terro_1853"/>
<sequence>MLDLVKAVSVALSRNDAETLEQLALEACEGRYCMTALHRDELARATHVLTAQMNAASWHLELRSRMLGQGGTSRKAIAWDL</sequence>
<dbReference type="EMBL" id="CP003379">
    <property type="protein sequence ID" value="AFL88145.1"/>
    <property type="molecule type" value="Genomic_DNA"/>
</dbReference>
<reference evidence="1 2" key="1">
    <citation type="submission" date="2012-06" db="EMBL/GenBank/DDBJ databases">
        <title>Complete genome of Terriglobus roseus DSM 18391.</title>
        <authorList>
            <consortium name="US DOE Joint Genome Institute (JGI-PGF)"/>
            <person name="Lucas S."/>
            <person name="Copeland A."/>
            <person name="Lapidus A."/>
            <person name="Glavina del Rio T."/>
            <person name="Dalin E."/>
            <person name="Tice H."/>
            <person name="Bruce D."/>
            <person name="Goodwin L."/>
            <person name="Pitluck S."/>
            <person name="Peters L."/>
            <person name="Mikhailova N."/>
            <person name="Munk A.C.C."/>
            <person name="Kyrpides N."/>
            <person name="Mavromatis K."/>
            <person name="Ivanova N."/>
            <person name="Brettin T."/>
            <person name="Detter J.C."/>
            <person name="Han C."/>
            <person name="Larimer F."/>
            <person name="Land M."/>
            <person name="Hauser L."/>
            <person name="Markowitz V."/>
            <person name="Cheng J.-F."/>
            <person name="Hugenholtz P."/>
            <person name="Woyke T."/>
            <person name="Wu D."/>
            <person name="Brambilla E."/>
            <person name="Klenk H.-P."/>
            <person name="Eisen J.A."/>
        </authorList>
    </citation>
    <scope>NUCLEOTIDE SEQUENCE [LARGE SCALE GENOMIC DNA]</scope>
    <source>
        <strain evidence="2">DSM 18391 / NRRL B-41598 / KBS 63</strain>
    </source>
</reference>
<evidence type="ECO:0000313" key="2">
    <source>
        <dbReference type="Proteomes" id="UP000006056"/>
    </source>
</evidence>
<dbReference type="Proteomes" id="UP000006056">
    <property type="component" value="Chromosome"/>
</dbReference>
<gene>
    <name evidence="1" type="ordered locus">Terro_1853</name>
</gene>
<dbReference type="AlphaFoldDB" id="I3ZFX7"/>
<dbReference type="HOGENOM" id="CLU_2572700_0_0_0"/>
<dbReference type="STRING" id="926566.Terro_1853"/>
<proteinExistence type="predicted"/>